<sequence length="71" mass="7927">MATEVVTLEFPTRQDRGNMGPWVATSACKGRDLHLRKPRSRINRDNRQTKPLVASNSVGIAIEILKLPTIT</sequence>
<keyword evidence="2" id="KW-1185">Reference proteome</keyword>
<gene>
    <name evidence="1" type="ORF">G2W53_010572</name>
</gene>
<protein>
    <submittedName>
        <fullName evidence="1">Uncharacterized protein</fullName>
    </submittedName>
</protein>
<name>A0A834X063_9FABA</name>
<dbReference type="Proteomes" id="UP000634136">
    <property type="component" value="Unassembled WGS sequence"/>
</dbReference>
<dbReference type="EMBL" id="JAAIUW010000004">
    <property type="protein sequence ID" value="KAF7835713.1"/>
    <property type="molecule type" value="Genomic_DNA"/>
</dbReference>
<organism evidence="1 2">
    <name type="scientific">Senna tora</name>
    <dbReference type="NCBI Taxonomy" id="362788"/>
    <lineage>
        <taxon>Eukaryota</taxon>
        <taxon>Viridiplantae</taxon>
        <taxon>Streptophyta</taxon>
        <taxon>Embryophyta</taxon>
        <taxon>Tracheophyta</taxon>
        <taxon>Spermatophyta</taxon>
        <taxon>Magnoliopsida</taxon>
        <taxon>eudicotyledons</taxon>
        <taxon>Gunneridae</taxon>
        <taxon>Pentapetalae</taxon>
        <taxon>rosids</taxon>
        <taxon>fabids</taxon>
        <taxon>Fabales</taxon>
        <taxon>Fabaceae</taxon>
        <taxon>Caesalpinioideae</taxon>
        <taxon>Cassia clade</taxon>
        <taxon>Senna</taxon>
    </lineage>
</organism>
<evidence type="ECO:0000313" key="1">
    <source>
        <dbReference type="EMBL" id="KAF7835713.1"/>
    </source>
</evidence>
<evidence type="ECO:0000313" key="2">
    <source>
        <dbReference type="Proteomes" id="UP000634136"/>
    </source>
</evidence>
<dbReference type="AlphaFoldDB" id="A0A834X063"/>
<accession>A0A834X063</accession>
<reference evidence="1" key="1">
    <citation type="submission" date="2020-09" db="EMBL/GenBank/DDBJ databases">
        <title>Genome-Enabled Discovery of Anthraquinone Biosynthesis in Senna tora.</title>
        <authorList>
            <person name="Kang S.-H."/>
            <person name="Pandey R.P."/>
            <person name="Lee C.-M."/>
            <person name="Sim J.-S."/>
            <person name="Jeong J.-T."/>
            <person name="Choi B.-S."/>
            <person name="Jung M."/>
            <person name="Ginzburg D."/>
            <person name="Zhao K."/>
            <person name="Won S.Y."/>
            <person name="Oh T.-J."/>
            <person name="Yu Y."/>
            <person name="Kim N.-H."/>
            <person name="Lee O.R."/>
            <person name="Lee T.-H."/>
            <person name="Bashyal P."/>
            <person name="Kim T.-S."/>
            <person name="Lee W.-H."/>
            <person name="Kawkins C."/>
            <person name="Kim C.-K."/>
            <person name="Kim J.S."/>
            <person name="Ahn B.O."/>
            <person name="Rhee S.Y."/>
            <person name="Sohng J.K."/>
        </authorList>
    </citation>
    <scope>NUCLEOTIDE SEQUENCE</scope>
    <source>
        <tissue evidence="1">Leaf</tissue>
    </source>
</reference>
<comment type="caution">
    <text evidence="1">The sequence shown here is derived from an EMBL/GenBank/DDBJ whole genome shotgun (WGS) entry which is preliminary data.</text>
</comment>
<proteinExistence type="predicted"/>